<feature type="region of interest" description="Disordered" evidence="1">
    <location>
        <begin position="1"/>
        <end position="37"/>
    </location>
</feature>
<dbReference type="AlphaFoldDB" id="A0A5N5I6Y5"/>
<reference evidence="2 3" key="3">
    <citation type="submission" date="2019-11" db="EMBL/GenBank/DDBJ databases">
        <title>A de novo genome assembly of a pear dwarfing rootstock.</title>
        <authorList>
            <person name="Wang F."/>
            <person name="Wang J."/>
            <person name="Li S."/>
            <person name="Zhang Y."/>
            <person name="Fang M."/>
            <person name="Ma L."/>
            <person name="Zhao Y."/>
            <person name="Jiang S."/>
        </authorList>
    </citation>
    <scope>NUCLEOTIDE SEQUENCE [LARGE SCALE GENOMIC DNA]</scope>
    <source>
        <strain evidence="2">S2</strain>
        <tissue evidence="2">Leaf</tissue>
    </source>
</reference>
<proteinExistence type="predicted"/>
<feature type="compositionally biased region" description="Basic residues" evidence="1">
    <location>
        <begin position="63"/>
        <end position="77"/>
    </location>
</feature>
<comment type="caution">
    <text evidence="2">The sequence shown here is derived from an EMBL/GenBank/DDBJ whole genome shotgun (WGS) entry which is preliminary data.</text>
</comment>
<reference evidence="2 3" key="1">
    <citation type="submission" date="2019-09" db="EMBL/GenBank/DDBJ databases">
        <authorList>
            <person name="Ou C."/>
        </authorList>
    </citation>
    <scope>NUCLEOTIDE SEQUENCE [LARGE SCALE GENOMIC DNA]</scope>
    <source>
        <strain evidence="2">S2</strain>
        <tissue evidence="2">Leaf</tissue>
    </source>
</reference>
<name>A0A5N5I6Y5_9ROSA</name>
<protein>
    <submittedName>
        <fullName evidence="2">Uncharacterized protein</fullName>
    </submittedName>
</protein>
<evidence type="ECO:0000313" key="3">
    <source>
        <dbReference type="Proteomes" id="UP000327157"/>
    </source>
</evidence>
<organism evidence="2 3">
    <name type="scientific">Pyrus ussuriensis x Pyrus communis</name>
    <dbReference type="NCBI Taxonomy" id="2448454"/>
    <lineage>
        <taxon>Eukaryota</taxon>
        <taxon>Viridiplantae</taxon>
        <taxon>Streptophyta</taxon>
        <taxon>Embryophyta</taxon>
        <taxon>Tracheophyta</taxon>
        <taxon>Spermatophyta</taxon>
        <taxon>Magnoliopsida</taxon>
        <taxon>eudicotyledons</taxon>
        <taxon>Gunneridae</taxon>
        <taxon>Pentapetalae</taxon>
        <taxon>rosids</taxon>
        <taxon>fabids</taxon>
        <taxon>Rosales</taxon>
        <taxon>Rosaceae</taxon>
        <taxon>Amygdaloideae</taxon>
        <taxon>Maleae</taxon>
        <taxon>Pyrus</taxon>
    </lineage>
</organism>
<sequence>MALKNSWKTGCACAEDLPGETEGAEEAREGEAETRVDSVGVHGGVAEEVFDGFHEQVQASDRRHVKRQRHRREGRRE</sequence>
<evidence type="ECO:0000256" key="1">
    <source>
        <dbReference type="SAM" id="MobiDB-lite"/>
    </source>
</evidence>
<feature type="compositionally biased region" description="Basic and acidic residues" evidence="1">
    <location>
        <begin position="25"/>
        <end position="36"/>
    </location>
</feature>
<evidence type="ECO:0000313" key="2">
    <source>
        <dbReference type="EMBL" id="KAB2631344.1"/>
    </source>
</evidence>
<accession>A0A5N5I6Y5</accession>
<dbReference type="EMBL" id="SMOL01000143">
    <property type="protein sequence ID" value="KAB2631344.1"/>
    <property type="molecule type" value="Genomic_DNA"/>
</dbReference>
<reference evidence="3" key="2">
    <citation type="submission" date="2019-10" db="EMBL/GenBank/DDBJ databases">
        <title>A de novo genome assembly of a pear dwarfing rootstock.</title>
        <authorList>
            <person name="Wang F."/>
            <person name="Wang J."/>
            <person name="Li S."/>
            <person name="Zhang Y."/>
            <person name="Fang M."/>
            <person name="Ma L."/>
            <person name="Zhao Y."/>
            <person name="Jiang S."/>
        </authorList>
    </citation>
    <scope>NUCLEOTIDE SEQUENCE [LARGE SCALE GENOMIC DNA]</scope>
</reference>
<keyword evidence="3" id="KW-1185">Reference proteome</keyword>
<gene>
    <name evidence="2" type="ORF">D8674_008863</name>
</gene>
<dbReference type="Proteomes" id="UP000327157">
    <property type="component" value="Chromosome 12"/>
</dbReference>
<feature type="region of interest" description="Disordered" evidence="1">
    <location>
        <begin position="52"/>
        <end position="77"/>
    </location>
</feature>